<dbReference type="OrthoDB" id="1166350at2759"/>
<sequence>MGRQRIEVHKLEKASNPQVTFSKRRFGVFKKASELCTLSGAEIALIVDSPAKKTYSFGYPSMEAVIDRYENMNAPLANNGNTEQLMEAARRRQTHYLMAELDAINEDLHKETLKRKVLNKKEKAGQTQNWYERSVDCINDKEQLNFFKNVLRELGDMVAQHSEMLRQKQVGLMQQNAAMVQQAELMQQNTTIGAIRDLMQPRAAAARPFYRGNSSSSNVMNPYGPMPSSSPLPPPAEPWNPNLESRQFF</sequence>
<keyword evidence="5" id="KW-0539">Nucleus</keyword>
<dbReference type="SMART" id="SM00432">
    <property type="entry name" value="MADS"/>
    <property type="match status" value="1"/>
</dbReference>
<dbReference type="GO" id="GO:0000978">
    <property type="term" value="F:RNA polymerase II cis-regulatory region sequence-specific DNA binding"/>
    <property type="evidence" value="ECO:0007669"/>
    <property type="project" value="TreeGrafter"/>
</dbReference>
<dbReference type="FunFam" id="3.40.1810.10:FF:000006">
    <property type="entry name" value="Agamous-like MADS-box protein AGL62"/>
    <property type="match status" value="1"/>
</dbReference>
<proteinExistence type="predicted"/>
<dbReference type="CDD" id="cd00265">
    <property type="entry name" value="MADS_MEF2_like"/>
    <property type="match status" value="1"/>
</dbReference>
<organism evidence="8 9">
    <name type="scientific">Rosa chinensis</name>
    <name type="common">China rose</name>
    <dbReference type="NCBI Taxonomy" id="74649"/>
    <lineage>
        <taxon>Eukaryota</taxon>
        <taxon>Viridiplantae</taxon>
        <taxon>Streptophyta</taxon>
        <taxon>Embryophyta</taxon>
        <taxon>Tracheophyta</taxon>
        <taxon>Spermatophyta</taxon>
        <taxon>Magnoliopsida</taxon>
        <taxon>eudicotyledons</taxon>
        <taxon>Gunneridae</taxon>
        <taxon>Pentapetalae</taxon>
        <taxon>rosids</taxon>
        <taxon>fabids</taxon>
        <taxon>Rosales</taxon>
        <taxon>Rosaceae</taxon>
        <taxon>Rosoideae</taxon>
        <taxon>Rosoideae incertae sedis</taxon>
        <taxon>Rosa</taxon>
    </lineage>
</organism>
<keyword evidence="2" id="KW-0805">Transcription regulation</keyword>
<feature type="compositionally biased region" description="Pro residues" evidence="6">
    <location>
        <begin position="224"/>
        <end position="238"/>
    </location>
</feature>
<dbReference type="GO" id="GO:0005634">
    <property type="term" value="C:nucleus"/>
    <property type="evidence" value="ECO:0007669"/>
    <property type="project" value="UniProtKB-SubCell"/>
</dbReference>
<dbReference type="GO" id="GO:0045944">
    <property type="term" value="P:positive regulation of transcription by RNA polymerase II"/>
    <property type="evidence" value="ECO:0007669"/>
    <property type="project" value="InterPro"/>
</dbReference>
<feature type="domain" description="MADS-box" evidence="7">
    <location>
        <begin position="1"/>
        <end position="61"/>
    </location>
</feature>
<dbReference type="Gene3D" id="3.40.1810.10">
    <property type="entry name" value="Transcription factor, MADS-box"/>
    <property type="match status" value="1"/>
</dbReference>
<dbReference type="EMBL" id="PDCK01000044">
    <property type="protein sequence ID" value="PRQ22043.1"/>
    <property type="molecule type" value="Genomic_DNA"/>
</dbReference>
<comment type="subcellular location">
    <subcellularLocation>
        <location evidence="1">Nucleus</location>
    </subcellularLocation>
</comment>
<feature type="region of interest" description="Disordered" evidence="6">
    <location>
        <begin position="210"/>
        <end position="249"/>
    </location>
</feature>
<evidence type="ECO:0000256" key="5">
    <source>
        <dbReference type="ARBA" id="ARBA00023242"/>
    </source>
</evidence>
<evidence type="ECO:0000256" key="2">
    <source>
        <dbReference type="ARBA" id="ARBA00023015"/>
    </source>
</evidence>
<accession>A0A2P6PJD7</accession>
<dbReference type="InterPro" id="IPR002100">
    <property type="entry name" value="TF_MADSbox"/>
</dbReference>
<dbReference type="Proteomes" id="UP000238479">
    <property type="component" value="Chromosome 6"/>
</dbReference>
<protein>
    <submittedName>
        <fullName evidence="8">Putative transcription factor MADS-type1 family</fullName>
    </submittedName>
</protein>
<evidence type="ECO:0000256" key="4">
    <source>
        <dbReference type="ARBA" id="ARBA00023163"/>
    </source>
</evidence>
<dbReference type="PROSITE" id="PS50066">
    <property type="entry name" value="MADS_BOX_2"/>
    <property type="match status" value="1"/>
</dbReference>
<dbReference type="GO" id="GO:0046983">
    <property type="term" value="F:protein dimerization activity"/>
    <property type="evidence" value="ECO:0007669"/>
    <property type="project" value="InterPro"/>
</dbReference>
<keyword evidence="3" id="KW-0238">DNA-binding</keyword>
<name>A0A2P6PJD7_ROSCH</name>
<evidence type="ECO:0000259" key="7">
    <source>
        <dbReference type="PROSITE" id="PS50066"/>
    </source>
</evidence>
<evidence type="ECO:0000256" key="1">
    <source>
        <dbReference type="ARBA" id="ARBA00004123"/>
    </source>
</evidence>
<keyword evidence="9" id="KW-1185">Reference proteome</keyword>
<dbReference type="SUPFAM" id="SSF55455">
    <property type="entry name" value="SRF-like"/>
    <property type="match status" value="1"/>
</dbReference>
<comment type="caution">
    <text evidence="8">The sequence shown here is derived from an EMBL/GenBank/DDBJ whole genome shotgun (WGS) entry which is preliminary data.</text>
</comment>
<gene>
    <name evidence="8" type="ORF">RchiOBHm_Chr6g0245921</name>
</gene>
<dbReference type="AlphaFoldDB" id="A0A2P6PJD7"/>
<keyword evidence="4" id="KW-0804">Transcription</keyword>
<evidence type="ECO:0000256" key="6">
    <source>
        <dbReference type="SAM" id="MobiDB-lite"/>
    </source>
</evidence>
<dbReference type="STRING" id="74649.A0A2P6PJD7"/>
<dbReference type="GO" id="GO:0000981">
    <property type="term" value="F:DNA-binding transcription factor activity, RNA polymerase II-specific"/>
    <property type="evidence" value="ECO:0007669"/>
    <property type="project" value="TreeGrafter"/>
</dbReference>
<dbReference type="PANTHER" id="PTHR11945:SF782">
    <property type="entry name" value="OS11G0229900 PROTEIN"/>
    <property type="match status" value="1"/>
</dbReference>
<dbReference type="Gramene" id="PRQ22043">
    <property type="protein sequence ID" value="PRQ22043"/>
    <property type="gene ID" value="RchiOBHm_Chr6g0245921"/>
</dbReference>
<reference evidence="8 9" key="1">
    <citation type="journal article" date="2018" name="Nat. Genet.">
        <title>The Rosa genome provides new insights in the design of modern roses.</title>
        <authorList>
            <person name="Bendahmane M."/>
        </authorList>
    </citation>
    <scope>NUCLEOTIDE SEQUENCE [LARGE SCALE GENOMIC DNA]</scope>
    <source>
        <strain evidence="9">cv. Old Blush</strain>
    </source>
</reference>
<dbReference type="PRINTS" id="PR00404">
    <property type="entry name" value="MADSDOMAIN"/>
</dbReference>
<evidence type="ECO:0000256" key="3">
    <source>
        <dbReference type="ARBA" id="ARBA00023125"/>
    </source>
</evidence>
<evidence type="ECO:0000313" key="9">
    <source>
        <dbReference type="Proteomes" id="UP000238479"/>
    </source>
</evidence>
<dbReference type="InterPro" id="IPR036879">
    <property type="entry name" value="TF_MADSbox_sf"/>
</dbReference>
<dbReference type="InterPro" id="IPR033896">
    <property type="entry name" value="MEF2-like_N"/>
</dbReference>
<evidence type="ECO:0000313" key="8">
    <source>
        <dbReference type="EMBL" id="PRQ22043.1"/>
    </source>
</evidence>
<dbReference type="PANTHER" id="PTHR11945">
    <property type="entry name" value="MADS BOX PROTEIN"/>
    <property type="match status" value="1"/>
</dbReference>
<dbReference type="Pfam" id="PF00319">
    <property type="entry name" value="SRF-TF"/>
    <property type="match status" value="1"/>
</dbReference>